<dbReference type="EMBL" id="BMGZ01000001">
    <property type="protein sequence ID" value="GGH92997.1"/>
    <property type="molecule type" value="Genomic_DNA"/>
</dbReference>
<evidence type="ECO:0000313" key="4">
    <source>
        <dbReference type="Proteomes" id="UP000818603"/>
    </source>
</evidence>
<keyword evidence="4" id="KW-1185">Reference proteome</keyword>
<evidence type="ECO:0000313" key="2">
    <source>
        <dbReference type="EMBL" id="NHK26653.1"/>
    </source>
</evidence>
<protein>
    <submittedName>
        <fullName evidence="1">Uncharacterized protein</fullName>
    </submittedName>
</protein>
<evidence type="ECO:0000313" key="3">
    <source>
        <dbReference type="Proteomes" id="UP000621856"/>
    </source>
</evidence>
<accession>A0A8J3A493</accession>
<reference evidence="1" key="1">
    <citation type="journal article" date="2014" name="Int. J. Syst. Evol. Microbiol.">
        <title>Complete genome sequence of Corynebacterium casei LMG S-19264T (=DSM 44701T), isolated from a smear-ripened cheese.</title>
        <authorList>
            <consortium name="US DOE Joint Genome Institute (JGI-PGF)"/>
            <person name="Walter F."/>
            <person name="Albersmeier A."/>
            <person name="Kalinowski J."/>
            <person name="Ruckert C."/>
        </authorList>
    </citation>
    <scope>NUCLEOTIDE SEQUENCE</scope>
    <source>
        <strain evidence="1">CGMCC 1.14984</strain>
    </source>
</reference>
<proteinExistence type="predicted"/>
<name>A0A8J3A493_9PROT</name>
<reference evidence="2 4" key="2">
    <citation type="submission" date="2020-02" db="EMBL/GenBank/DDBJ databases">
        <title>Genome sequence of Parvularcula flava strain NH6-79.</title>
        <authorList>
            <person name="Abdul Karim M.H."/>
            <person name="Lam M.Q."/>
            <person name="Chen S.J."/>
            <person name="Yahya A."/>
            <person name="Shahir S."/>
            <person name="Shamsir M.S."/>
            <person name="Chong C.S."/>
        </authorList>
    </citation>
    <scope>NUCLEOTIDE SEQUENCE [LARGE SCALE GENOMIC DNA]</scope>
    <source>
        <strain evidence="2 4">NH6-79</strain>
    </source>
</reference>
<evidence type="ECO:0000313" key="1">
    <source>
        <dbReference type="EMBL" id="GGH92997.1"/>
    </source>
</evidence>
<dbReference type="AlphaFoldDB" id="A0A8J3A493"/>
<dbReference type="Proteomes" id="UP000818603">
    <property type="component" value="Unassembled WGS sequence"/>
</dbReference>
<dbReference type="Proteomes" id="UP000621856">
    <property type="component" value="Unassembled WGS sequence"/>
</dbReference>
<dbReference type="RefSeq" id="WP_155136587.1">
    <property type="nucleotide sequence ID" value="NZ_BMGZ01000001.1"/>
</dbReference>
<gene>
    <name evidence="2" type="ORF">FF098_001870</name>
    <name evidence="1" type="ORF">GCM10011355_03800</name>
</gene>
<reference evidence="1" key="3">
    <citation type="submission" date="2020-09" db="EMBL/GenBank/DDBJ databases">
        <authorList>
            <person name="Sun Q."/>
            <person name="Zhou Y."/>
        </authorList>
    </citation>
    <scope>NUCLEOTIDE SEQUENCE</scope>
    <source>
        <strain evidence="1">CGMCC 1.14984</strain>
    </source>
</reference>
<organism evidence="1 3">
    <name type="scientific">Aquisalinus luteolus</name>
    <dbReference type="NCBI Taxonomy" id="1566827"/>
    <lineage>
        <taxon>Bacteria</taxon>
        <taxon>Pseudomonadati</taxon>
        <taxon>Pseudomonadota</taxon>
        <taxon>Alphaproteobacteria</taxon>
        <taxon>Parvularculales</taxon>
        <taxon>Parvularculaceae</taxon>
        <taxon>Aquisalinus</taxon>
    </lineage>
</organism>
<dbReference type="EMBL" id="VCJR02000001">
    <property type="protein sequence ID" value="NHK26653.1"/>
    <property type="molecule type" value="Genomic_DNA"/>
</dbReference>
<comment type="caution">
    <text evidence="1">The sequence shown here is derived from an EMBL/GenBank/DDBJ whole genome shotgun (WGS) entry which is preliminary data.</text>
</comment>
<sequence length="151" mass="16388">MSATRPLPLPLPADRTEDPALFIISALRLFACPCAAPVHDTLREDSPAEALLQVMRLIDTHARRPLRLHPAHSMVMSADEIAFAGLLSATQAGRDREAQLRCRTMVRPTGQDALAAAMRIFARKLSADGIILDAAESEPPRGAPCYPRLVS</sequence>